<dbReference type="GO" id="GO:0051087">
    <property type="term" value="F:protein-folding chaperone binding"/>
    <property type="evidence" value="ECO:0007669"/>
    <property type="project" value="TreeGrafter"/>
</dbReference>
<dbReference type="PANTHER" id="PTHR12800:SF4">
    <property type="entry name" value="HSP90 CO-CHAPERONE CDC37"/>
    <property type="match status" value="1"/>
</dbReference>
<dbReference type="SMART" id="SM01070">
    <property type="entry name" value="CDC37_M"/>
    <property type="match status" value="1"/>
</dbReference>
<dbReference type="Pfam" id="PF08565">
    <property type="entry name" value="CDC37_M"/>
    <property type="match status" value="1"/>
</dbReference>
<dbReference type="InterPro" id="IPR013874">
    <property type="entry name" value="Cdc37_Hsp90-bd"/>
</dbReference>
<evidence type="ECO:0000259" key="4">
    <source>
        <dbReference type="SMART" id="SM01069"/>
    </source>
</evidence>
<feature type="domain" description="Cdc37 N-terminal" evidence="6">
    <location>
        <begin position="1"/>
        <end position="173"/>
    </location>
</feature>
<dbReference type="Proteomes" id="UP000095009">
    <property type="component" value="Unassembled WGS sequence"/>
</dbReference>
<evidence type="ECO:0000256" key="1">
    <source>
        <dbReference type="ARBA" id="ARBA00023186"/>
    </source>
</evidence>
<dbReference type="GO" id="GO:0031072">
    <property type="term" value="F:heat shock protein binding"/>
    <property type="evidence" value="ECO:0007669"/>
    <property type="project" value="TreeGrafter"/>
</dbReference>
<dbReference type="PANTHER" id="PTHR12800">
    <property type="entry name" value="CDC37-RELATED"/>
    <property type="match status" value="1"/>
</dbReference>
<dbReference type="InterPro" id="IPR013855">
    <property type="entry name" value="Cdc37_N_dom"/>
</dbReference>
<dbReference type="GO" id="GO:0006457">
    <property type="term" value="P:protein folding"/>
    <property type="evidence" value="ECO:0007669"/>
    <property type="project" value="TreeGrafter"/>
</dbReference>
<dbReference type="Pfam" id="PF08564">
    <property type="entry name" value="CDC37_C"/>
    <property type="match status" value="1"/>
</dbReference>
<dbReference type="SMART" id="SM01069">
    <property type="entry name" value="CDC37_C"/>
    <property type="match status" value="1"/>
</dbReference>
<evidence type="ECO:0000256" key="2">
    <source>
        <dbReference type="ARBA" id="ARBA00031396"/>
    </source>
</evidence>
<dbReference type="InterPro" id="IPR004918">
    <property type="entry name" value="Cdc37"/>
</dbReference>
<dbReference type="InterPro" id="IPR013873">
    <property type="entry name" value="Cdc37_C"/>
</dbReference>
<accession>A0A1E3PL43</accession>
<evidence type="ECO:0000256" key="3">
    <source>
        <dbReference type="SAM" id="MobiDB-lite"/>
    </source>
</evidence>
<dbReference type="STRING" id="857566.A0A1E3PL43"/>
<dbReference type="SUPFAM" id="SSF101391">
    <property type="entry name" value="Hsp90 co-chaperone CDC37"/>
    <property type="match status" value="1"/>
</dbReference>
<protein>
    <recommendedName>
        <fullName evidence="2">Hsp90 chaperone protein kinase-targeting subunit</fullName>
    </recommendedName>
</protein>
<feature type="domain" description="Cdc37 Hsp90 binding" evidence="5">
    <location>
        <begin position="191"/>
        <end position="354"/>
    </location>
</feature>
<feature type="compositionally biased region" description="Basic and acidic residues" evidence="3">
    <location>
        <begin position="39"/>
        <end position="48"/>
    </location>
</feature>
<evidence type="ECO:0000313" key="8">
    <source>
        <dbReference type="Proteomes" id="UP000095009"/>
    </source>
</evidence>
<reference evidence="7 8" key="1">
    <citation type="journal article" date="2016" name="Proc. Natl. Acad. Sci. U.S.A.">
        <title>Comparative genomics of biotechnologically important yeasts.</title>
        <authorList>
            <person name="Riley R."/>
            <person name="Haridas S."/>
            <person name="Wolfe K.H."/>
            <person name="Lopes M.R."/>
            <person name="Hittinger C.T."/>
            <person name="Goeker M."/>
            <person name="Salamov A.A."/>
            <person name="Wisecaver J.H."/>
            <person name="Long T.M."/>
            <person name="Calvey C.H."/>
            <person name="Aerts A.L."/>
            <person name="Barry K.W."/>
            <person name="Choi C."/>
            <person name="Clum A."/>
            <person name="Coughlan A.Y."/>
            <person name="Deshpande S."/>
            <person name="Douglass A.P."/>
            <person name="Hanson S.J."/>
            <person name="Klenk H.-P."/>
            <person name="LaButti K.M."/>
            <person name="Lapidus A."/>
            <person name="Lindquist E.A."/>
            <person name="Lipzen A.M."/>
            <person name="Meier-Kolthoff J.P."/>
            <person name="Ohm R.A."/>
            <person name="Otillar R.P."/>
            <person name="Pangilinan J.L."/>
            <person name="Peng Y."/>
            <person name="Rokas A."/>
            <person name="Rosa C.A."/>
            <person name="Scheuner C."/>
            <person name="Sibirny A.A."/>
            <person name="Slot J.C."/>
            <person name="Stielow J.B."/>
            <person name="Sun H."/>
            <person name="Kurtzman C.P."/>
            <person name="Blackwell M."/>
            <person name="Grigoriev I.V."/>
            <person name="Jeffries T.W."/>
        </authorList>
    </citation>
    <scope>NUCLEOTIDE SEQUENCE [LARGE SCALE GENOMIC DNA]</scope>
    <source>
        <strain evidence="7 8">DSM 6958</strain>
    </source>
</reference>
<organism evidence="7 8">
    <name type="scientific">Nadsonia fulvescens var. elongata DSM 6958</name>
    <dbReference type="NCBI Taxonomy" id="857566"/>
    <lineage>
        <taxon>Eukaryota</taxon>
        <taxon>Fungi</taxon>
        <taxon>Dikarya</taxon>
        <taxon>Ascomycota</taxon>
        <taxon>Saccharomycotina</taxon>
        <taxon>Dipodascomycetes</taxon>
        <taxon>Dipodascales</taxon>
        <taxon>Dipodascales incertae sedis</taxon>
        <taxon>Nadsonia</taxon>
    </lineage>
</organism>
<dbReference type="AlphaFoldDB" id="A0A1E3PL43"/>
<evidence type="ECO:0000259" key="6">
    <source>
        <dbReference type="SMART" id="SM01071"/>
    </source>
</evidence>
<dbReference type="OrthoDB" id="440202at2759"/>
<dbReference type="GO" id="GO:0050821">
    <property type="term" value="P:protein stabilization"/>
    <property type="evidence" value="ECO:0007669"/>
    <property type="project" value="TreeGrafter"/>
</dbReference>
<gene>
    <name evidence="7" type="ORF">NADFUDRAFT_82668</name>
</gene>
<name>A0A1E3PL43_9ASCO</name>
<keyword evidence="8" id="KW-1185">Reference proteome</keyword>
<dbReference type="GO" id="GO:0051082">
    <property type="term" value="F:unfolded protein binding"/>
    <property type="evidence" value="ECO:0007669"/>
    <property type="project" value="TreeGrafter"/>
</dbReference>
<evidence type="ECO:0000259" key="5">
    <source>
        <dbReference type="SMART" id="SM01070"/>
    </source>
</evidence>
<feature type="region of interest" description="Disordered" evidence="3">
    <location>
        <begin position="1"/>
        <end position="48"/>
    </location>
</feature>
<sequence>MVDYSKWDNLDISDDEPESSPIQPHSRPQRSSAPLDSSPKTKDQKSSVEEFTHAIVNNQVLFRRLQTLLRLEPDDLRSRSIESLVTLSRNDDEPASTATPKDSYDTMIRSILANLQSTDPKAFSENLKEHKKKLGLVVTYYQHQLAGLQGQEIEPMKEEINNLKLEEVKGSKSRQVSYPSISTSTPKLYNSKADGNTPALRDSASISTASTFFDKFFAQMPQPYPQTLQFAQLPIDACSFDSQHQFLTKYPFIMTANQKQAIIMAVFQLELQPGSSSTLSRQYIFNATLLEFAERIGIDSFFKELANPDVKNDSDKVNYNPNSLQEVLVSVTATLKDVQKSCQSLIESARAEARSHGKAEIQLFSVDPDNEFSDVVVTAPDYQILSKGDNKVRYEGDFTPEMRSAIEEGNLEKINDVLKDMPVKKAELVVKALDEWKVLSVEKKIYDATE</sequence>
<dbReference type="SMART" id="SM01071">
    <property type="entry name" value="CDC37_N"/>
    <property type="match status" value="1"/>
</dbReference>
<dbReference type="EMBL" id="KV454409">
    <property type="protein sequence ID" value="ODQ65672.1"/>
    <property type="molecule type" value="Genomic_DNA"/>
</dbReference>
<proteinExistence type="predicted"/>
<keyword evidence="1" id="KW-0143">Chaperone</keyword>
<dbReference type="GO" id="GO:0019901">
    <property type="term" value="F:protein kinase binding"/>
    <property type="evidence" value="ECO:0007669"/>
    <property type="project" value="InterPro"/>
</dbReference>
<feature type="domain" description="Cdc37 C-terminal" evidence="4">
    <location>
        <begin position="383"/>
        <end position="450"/>
    </location>
</feature>
<dbReference type="GO" id="GO:0005737">
    <property type="term" value="C:cytoplasm"/>
    <property type="evidence" value="ECO:0007669"/>
    <property type="project" value="TreeGrafter"/>
</dbReference>
<evidence type="ECO:0000313" key="7">
    <source>
        <dbReference type="EMBL" id="ODQ65672.1"/>
    </source>
</evidence>